<dbReference type="EnsemblPlants" id="AET2Gv20014700.1">
    <property type="protein sequence ID" value="AET2Gv20014700.1"/>
    <property type="gene ID" value="AET2Gv20014700"/>
</dbReference>
<accession>A0A453A7P4</accession>
<feature type="compositionally biased region" description="Basic and acidic residues" evidence="1">
    <location>
        <begin position="51"/>
        <end position="63"/>
    </location>
</feature>
<feature type="transmembrane region" description="Helical" evidence="2">
    <location>
        <begin position="103"/>
        <end position="123"/>
    </location>
</feature>
<dbReference type="Gramene" id="AET2Gv20014700.1">
    <property type="protein sequence ID" value="AET2Gv20014700.1"/>
    <property type="gene ID" value="AET2Gv20014700"/>
</dbReference>
<evidence type="ECO:0000313" key="3">
    <source>
        <dbReference type="EnsemblPlants" id="AET2Gv20014700.1"/>
    </source>
</evidence>
<dbReference type="PANTHER" id="PTHR36028">
    <property type="entry name" value="OSJNBB0050O03.8 PROTEIN"/>
    <property type="match status" value="1"/>
</dbReference>
<proteinExistence type="predicted"/>
<reference evidence="4" key="2">
    <citation type="journal article" date="2017" name="Nat. Plants">
        <title>The Aegilops tauschii genome reveals multiple impacts of transposons.</title>
        <authorList>
            <person name="Zhao G."/>
            <person name="Zou C."/>
            <person name="Li K."/>
            <person name="Wang K."/>
            <person name="Li T."/>
            <person name="Gao L."/>
            <person name="Zhang X."/>
            <person name="Wang H."/>
            <person name="Yang Z."/>
            <person name="Liu X."/>
            <person name="Jiang W."/>
            <person name="Mao L."/>
            <person name="Kong X."/>
            <person name="Jiao Y."/>
            <person name="Jia J."/>
        </authorList>
    </citation>
    <scope>NUCLEOTIDE SEQUENCE [LARGE SCALE GENOMIC DNA]</scope>
    <source>
        <strain evidence="4">cv. AL8/78</strain>
    </source>
</reference>
<evidence type="ECO:0008006" key="5">
    <source>
        <dbReference type="Google" id="ProtNLM"/>
    </source>
</evidence>
<keyword evidence="2" id="KW-0472">Membrane</keyword>
<feature type="compositionally biased region" description="Low complexity" evidence="1">
    <location>
        <begin position="1"/>
        <end position="13"/>
    </location>
</feature>
<protein>
    <recommendedName>
        <fullName evidence="5">ATP synthase subunit e, mitochondrial</fullName>
    </recommendedName>
</protein>
<sequence length="137" mass="14752">QDRRNSSSWSTRRTPSHCHAGPTCPSSPRADGTGPAHLDPTPLYHPSGRLLTHEREREREKRSTRPRRRSANQTLVVVSDPAVAAAAMPFTPGPYSGKSTLALVARVSAVGIGVVYGSVKLGILKMTKPKEEAAAHH</sequence>
<dbReference type="Proteomes" id="UP000015105">
    <property type="component" value="Chromosome 2D"/>
</dbReference>
<reference evidence="3" key="3">
    <citation type="journal article" date="2017" name="Nature">
        <title>Genome sequence of the progenitor of the wheat D genome Aegilops tauschii.</title>
        <authorList>
            <person name="Luo M.C."/>
            <person name="Gu Y.Q."/>
            <person name="Puiu D."/>
            <person name="Wang H."/>
            <person name="Twardziok S.O."/>
            <person name="Deal K.R."/>
            <person name="Huo N."/>
            <person name="Zhu T."/>
            <person name="Wang L."/>
            <person name="Wang Y."/>
            <person name="McGuire P.E."/>
            <person name="Liu S."/>
            <person name="Long H."/>
            <person name="Ramasamy R.K."/>
            <person name="Rodriguez J.C."/>
            <person name="Van S.L."/>
            <person name="Yuan L."/>
            <person name="Wang Z."/>
            <person name="Xia Z."/>
            <person name="Xiao L."/>
            <person name="Anderson O.D."/>
            <person name="Ouyang S."/>
            <person name="Liang Y."/>
            <person name="Zimin A.V."/>
            <person name="Pertea G."/>
            <person name="Qi P."/>
            <person name="Bennetzen J.L."/>
            <person name="Dai X."/>
            <person name="Dawson M.W."/>
            <person name="Muller H.G."/>
            <person name="Kugler K."/>
            <person name="Rivarola-Duarte L."/>
            <person name="Spannagl M."/>
            <person name="Mayer K.F.X."/>
            <person name="Lu F.H."/>
            <person name="Bevan M.W."/>
            <person name="Leroy P."/>
            <person name="Li P."/>
            <person name="You F.M."/>
            <person name="Sun Q."/>
            <person name="Liu Z."/>
            <person name="Lyons E."/>
            <person name="Wicker T."/>
            <person name="Salzberg S.L."/>
            <person name="Devos K.M."/>
            <person name="Dvorak J."/>
        </authorList>
    </citation>
    <scope>NUCLEOTIDE SEQUENCE [LARGE SCALE GENOMIC DNA]</scope>
    <source>
        <strain evidence="3">cv. AL8/78</strain>
    </source>
</reference>
<feature type="transmembrane region" description="Helical" evidence="2">
    <location>
        <begin position="71"/>
        <end position="91"/>
    </location>
</feature>
<dbReference type="PANTHER" id="PTHR36028:SF2">
    <property type="entry name" value="ATP SYNTHASE SUBUNIT E, MITOCHONDRIAL"/>
    <property type="match status" value="1"/>
</dbReference>
<feature type="region of interest" description="Disordered" evidence="1">
    <location>
        <begin position="1"/>
        <end position="72"/>
    </location>
</feature>
<dbReference type="STRING" id="200361.A0A453A7P4"/>
<organism evidence="3 4">
    <name type="scientific">Aegilops tauschii subsp. strangulata</name>
    <name type="common">Goatgrass</name>
    <dbReference type="NCBI Taxonomy" id="200361"/>
    <lineage>
        <taxon>Eukaryota</taxon>
        <taxon>Viridiplantae</taxon>
        <taxon>Streptophyta</taxon>
        <taxon>Embryophyta</taxon>
        <taxon>Tracheophyta</taxon>
        <taxon>Spermatophyta</taxon>
        <taxon>Magnoliopsida</taxon>
        <taxon>Liliopsida</taxon>
        <taxon>Poales</taxon>
        <taxon>Poaceae</taxon>
        <taxon>BOP clade</taxon>
        <taxon>Pooideae</taxon>
        <taxon>Triticodae</taxon>
        <taxon>Triticeae</taxon>
        <taxon>Triticinae</taxon>
        <taxon>Aegilops</taxon>
    </lineage>
</organism>
<keyword evidence="4" id="KW-1185">Reference proteome</keyword>
<keyword evidence="2" id="KW-0812">Transmembrane</keyword>
<reference evidence="4" key="1">
    <citation type="journal article" date="2014" name="Science">
        <title>Ancient hybridizations among the ancestral genomes of bread wheat.</title>
        <authorList>
            <consortium name="International Wheat Genome Sequencing Consortium,"/>
            <person name="Marcussen T."/>
            <person name="Sandve S.R."/>
            <person name="Heier L."/>
            <person name="Spannagl M."/>
            <person name="Pfeifer M."/>
            <person name="Jakobsen K.S."/>
            <person name="Wulff B.B."/>
            <person name="Steuernagel B."/>
            <person name="Mayer K.F."/>
            <person name="Olsen O.A."/>
        </authorList>
    </citation>
    <scope>NUCLEOTIDE SEQUENCE [LARGE SCALE GENOMIC DNA]</scope>
    <source>
        <strain evidence="4">cv. AL8/78</strain>
    </source>
</reference>
<evidence type="ECO:0000313" key="4">
    <source>
        <dbReference type="Proteomes" id="UP000015105"/>
    </source>
</evidence>
<reference evidence="3" key="4">
    <citation type="submission" date="2019-03" db="UniProtKB">
        <authorList>
            <consortium name="EnsemblPlants"/>
        </authorList>
    </citation>
    <scope>IDENTIFICATION</scope>
</reference>
<evidence type="ECO:0000256" key="1">
    <source>
        <dbReference type="SAM" id="MobiDB-lite"/>
    </source>
</evidence>
<dbReference type="AlphaFoldDB" id="A0A453A7P4"/>
<keyword evidence="2" id="KW-1133">Transmembrane helix</keyword>
<reference evidence="3" key="5">
    <citation type="journal article" date="2021" name="G3 (Bethesda)">
        <title>Aegilops tauschii genome assembly Aet v5.0 features greater sequence contiguity and improved annotation.</title>
        <authorList>
            <person name="Wang L."/>
            <person name="Zhu T."/>
            <person name="Rodriguez J.C."/>
            <person name="Deal K.R."/>
            <person name="Dubcovsky J."/>
            <person name="McGuire P.E."/>
            <person name="Lux T."/>
            <person name="Spannagl M."/>
            <person name="Mayer K.F.X."/>
            <person name="Baldrich P."/>
            <person name="Meyers B.C."/>
            <person name="Huo N."/>
            <person name="Gu Y.Q."/>
            <person name="Zhou H."/>
            <person name="Devos K.M."/>
            <person name="Bennetzen J.L."/>
            <person name="Unver T."/>
            <person name="Budak H."/>
            <person name="Gulick P.J."/>
            <person name="Galiba G."/>
            <person name="Kalapos B."/>
            <person name="Nelson D.R."/>
            <person name="Li P."/>
            <person name="You F.M."/>
            <person name="Luo M.C."/>
            <person name="Dvorak J."/>
        </authorList>
    </citation>
    <scope>NUCLEOTIDE SEQUENCE [LARGE SCALE GENOMIC DNA]</scope>
    <source>
        <strain evidence="3">cv. AL8/78</strain>
    </source>
</reference>
<name>A0A453A7P4_AEGTS</name>
<evidence type="ECO:0000256" key="2">
    <source>
        <dbReference type="SAM" id="Phobius"/>
    </source>
</evidence>